<evidence type="ECO:0000256" key="1">
    <source>
        <dbReference type="ARBA" id="ARBA00004123"/>
    </source>
</evidence>
<organism evidence="4 5">
    <name type="scientific">Clunio marinus</name>
    <dbReference type="NCBI Taxonomy" id="568069"/>
    <lineage>
        <taxon>Eukaryota</taxon>
        <taxon>Metazoa</taxon>
        <taxon>Ecdysozoa</taxon>
        <taxon>Arthropoda</taxon>
        <taxon>Hexapoda</taxon>
        <taxon>Insecta</taxon>
        <taxon>Pterygota</taxon>
        <taxon>Neoptera</taxon>
        <taxon>Endopterygota</taxon>
        <taxon>Diptera</taxon>
        <taxon>Nematocera</taxon>
        <taxon>Chironomoidea</taxon>
        <taxon>Chironomidae</taxon>
        <taxon>Clunio</taxon>
    </lineage>
</organism>
<protein>
    <submittedName>
        <fullName evidence="4">CLUMA_CG018139, isoform A</fullName>
    </submittedName>
</protein>
<dbReference type="OrthoDB" id="7790597at2759"/>
<dbReference type="Proteomes" id="UP000183832">
    <property type="component" value="Unassembled WGS sequence"/>
</dbReference>
<dbReference type="InterPro" id="IPR012934">
    <property type="entry name" value="Znf_AD"/>
</dbReference>
<evidence type="ECO:0000259" key="3">
    <source>
        <dbReference type="SMART" id="SM00868"/>
    </source>
</evidence>
<dbReference type="SMART" id="SM00868">
    <property type="entry name" value="zf-AD"/>
    <property type="match status" value="1"/>
</dbReference>
<dbReference type="GO" id="GO:0008270">
    <property type="term" value="F:zinc ion binding"/>
    <property type="evidence" value="ECO:0007669"/>
    <property type="project" value="InterPro"/>
</dbReference>
<name>A0A1J1J078_9DIPT</name>
<reference evidence="4 5" key="1">
    <citation type="submission" date="2015-04" db="EMBL/GenBank/DDBJ databases">
        <authorList>
            <person name="Syromyatnikov M.Y."/>
            <person name="Popov V.N."/>
        </authorList>
    </citation>
    <scope>NUCLEOTIDE SEQUENCE [LARGE SCALE GENOMIC DNA]</scope>
</reference>
<gene>
    <name evidence="4" type="ORF">CLUMA_CG018139</name>
</gene>
<dbReference type="EMBL" id="CVRI01000064">
    <property type="protein sequence ID" value="CRL05370.1"/>
    <property type="molecule type" value="Genomic_DNA"/>
</dbReference>
<feature type="region of interest" description="Disordered" evidence="2">
    <location>
        <begin position="152"/>
        <end position="178"/>
    </location>
</feature>
<evidence type="ECO:0000313" key="4">
    <source>
        <dbReference type="EMBL" id="CRL05370.1"/>
    </source>
</evidence>
<proteinExistence type="predicted"/>
<feature type="domain" description="ZAD" evidence="3">
    <location>
        <begin position="2"/>
        <end position="68"/>
    </location>
</feature>
<sequence>MSCIACEKYEKRITNIFRDEELREKYEIFTGCKIVVDSFICDGCIERLEMSIAFRRNCRDIYRKLYPLWIPNDETLQEEKSEKNNKNVIELLVIEDETNHCKEFFTEQVENSGEELKYISNIDDNYSSTENQEGVDYEDVYVEYINEREEPEEVKLRPKRKKAAEPPPSDGDSKNRKSYTVEDKLNIIEFAESMNNRVAARHFNLNESSVRSFRRQKEMLLKMDPTRKTNRRALPHWPKLEKELKKFVEDYPNKFGTKAKLKDIKQEAIKRASELGIQNFNGSNSYIFRFLKRNELPSACPKPRKTKI</sequence>
<evidence type="ECO:0000313" key="5">
    <source>
        <dbReference type="Proteomes" id="UP000183832"/>
    </source>
</evidence>
<dbReference type="GO" id="GO:0005634">
    <property type="term" value="C:nucleus"/>
    <property type="evidence" value="ECO:0007669"/>
    <property type="project" value="UniProtKB-SubCell"/>
</dbReference>
<dbReference type="STRING" id="568069.A0A1J1J078"/>
<evidence type="ECO:0000256" key="2">
    <source>
        <dbReference type="SAM" id="MobiDB-lite"/>
    </source>
</evidence>
<dbReference type="SUPFAM" id="SSF46689">
    <property type="entry name" value="Homeodomain-like"/>
    <property type="match status" value="1"/>
</dbReference>
<dbReference type="AlphaFoldDB" id="A0A1J1J078"/>
<comment type="subcellular location">
    <subcellularLocation>
        <location evidence="1">Nucleus</location>
    </subcellularLocation>
</comment>
<dbReference type="InterPro" id="IPR009057">
    <property type="entry name" value="Homeodomain-like_sf"/>
</dbReference>
<dbReference type="Gene3D" id="1.10.10.60">
    <property type="entry name" value="Homeodomain-like"/>
    <property type="match status" value="2"/>
</dbReference>
<accession>A0A1J1J078</accession>
<keyword evidence="5" id="KW-1185">Reference proteome</keyword>